<dbReference type="Proteomes" id="UP000515697">
    <property type="component" value="Chromosome PVSEL_09"/>
</dbReference>
<reference evidence="9 10" key="1">
    <citation type="submission" date="2020-08" db="EMBL/GenBank/DDBJ databases">
        <authorList>
            <person name="Ramaprasad A."/>
        </authorList>
    </citation>
    <scope>NUCLEOTIDE SEQUENCE [LARGE SCALE GENOMIC DNA]</scope>
</reference>
<evidence type="ECO:0000256" key="4">
    <source>
        <dbReference type="ARBA" id="ARBA00022737"/>
    </source>
</evidence>
<dbReference type="Gene3D" id="1.20.1280.290">
    <property type="match status" value="1"/>
</dbReference>
<dbReference type="VEuPathDB" id="PlasmoDB:PVBDA_0903390"/>
<dbReference type="AlphaFoldDB" id="A0A6V7T0H1"/>
<evidence type="ECO:0000256" key="8">
    <source>
        <dbReference type="SAM" id="Phobius"/>
    </source>
</evidence>
<gene>
    <name evidence="9" type="ORF">PVSEL_0903430</name>
</gene>
<dbReference type="PANTHER" id="PTHR12226">
    <property type="entry name" value="MANNOSE-P-DOLICHOL UTILIZATION DEFECT 1 LEC35 -RELATED"/>
    <property type="match status" value="1"/>
</dbReference>
<feature type="transmembrane region" description="Helical" evidence="8">
    <location>
        <begin position="72"/>
        <end position="97"/>
    </location>
</feature>
<proteinExistence type="inferred from homology"/>
<dbReference type="Pfam" id="PF04193">
    <property type="entry name" value="PQ-loop"/>
    <property type="match status" value="1"/>
</dbReference>
<dbReference type="VEuPathDB" id="PlasmoDB:PVSEL_0903430"/>
<accession>A0A6V7T0H1</accession>
<keyword evidence="5 8" id="KW-1133">Transmembrane helix</keyword>
<sequence>MDIVFITLGSFSKFPQIRLNNKNKHTGSLSPITYSLLFLRNMSRIFVVFYNINNIIYMVSYKRKEMKSSKKIIDMFIRCVVPAVLNFIILFQIFYYWKNTNKVLAKTKIE</sequence>
<dbReference type="InterPro" id="IPR006603">
    <property type="entry name" value="PQ-loop_rpt"/>
</dbReference>
<dbReference type="VEuPathDB" id="PlasmoDB:PVPCR_0903440"/>
<evidence type="ECO:0000256" key="6">
    <source>
        <dbReference type="ARBA" id="ARBA00023136"/>
    </source>
</evidence>
<dbReference type="VEuPathDB" id="PlasmoDB:PVVCY_0903360"/>
<evidence type="ECO:0000313" key="9">
    <source>
        <dbReference type="EMBL" id="CAD2104646.1"/>
    </source>
</evidence>
<keyword evidence="3 8" id="KW-0812">Transmembrane</keyword>
<dbReference type="InterPro" id="IPR016817">
    <property type="entry name" value="MannP-dilichol_defect-1"/>
</dbReference>
<name>A0A6V7T0H1_PLAVN</name>
<evidence type="ECO:0000256" key="5">
    <source>
        <dbReference type="ARBA" id="ARBA00022989"/>
    </source>
</evidence>
<keyword evidence="2" id="KW-0813">Transport</keyword>
<comment type="subcellular location">
    <subcellularLocation>
        <location evidence="1">Membrane</location>
        <topology evidence="1">Multi-pass membrane protein</topology>
    </subcellularLocation>
</comment>
<dbReference type="GO" id="GO:0016020">
    <property type="term" value="C:membrane"/>
    <property type="evidence" value="ECO:0007669"/>
    <property type="project" value="UniProtKB-SubCell"/>
</dbReference>
<dbReference type="EMBL" id="LR865430">
    <property type="protein sequence ID" value="CAD2104646.1"/>
    <property type="molecule type" value="Genomic_DNA"/>
</dbReference>
<comment type="similarity">
    <text evidence="7">Belongs to the MPDU1 (TC 2.A.43.3) family.</text>
</comment>
<evidence type="ECO:0000256" key="1">
    <source>
        <dbReference type="ARBA" id="ARBA00004141"/>
    </source>
</evidence>
<dbReference type="PANTHER" id="PTHR12226:SF2">
    <property type="entry name" value="MANNOSE-P-DOLICHOL UTILIZATION DEFECT 1 PROTEIN"/>
    <property type="match status" value="1"/>
</dbReference>
<keyword evidence="4" id="KW-0677">Repeat</keyword>
<feature type="transmembrane region" description="Helical" evidence="8">
    <location>
        <begin position="32"/>
        <end position="52"/>
    </location>
</feature>
<evidence type="ECO:0000256" key="2">
    <source>
        <dbReference type="ARBA" id="ARBA00022448"/>
    </source>
</evidence>
<evidence type="ECO:0000313" key="10">
    <source>
        <dbReference type="Proteomes" id="UP000515697"/>
    </source>
</evidence>
<keyword evidence="6 8" id="KW-0472">Membrane</keyword>
<organism evidence="9 10">
    <name type="scientific">Plasmodium vinckei</name>
    <dbReference type="NCBI Taxonomy" id="5860"/>
    <lineage>
        <taxon>Eukaryota</taxon>
        <taxon>Sar</taxon>
        <taxon>Alveolata</taxon>
        <taxon>Apicomplexa</taxon>
        <taxon>Aconoidasida</taxon>
        <taxon>Haemosporida</taxon>
        <taxon>Plasmodiidae</taxon>
        <taxon>Plasmodium</taxon>
        <taxon>Plasmodium (Vinckeia)</taxon>
    </lineage>
</organism>
<evidence type="ECO:0000256" key="7">
    <source>
        <dbReference type="ARBA" id="ARBA00038475"/>
    </source>
</evidence>
<evidence type="ECO:0000256" key="3">
    <source>
        <dbReference type="ARBA" id="ARBA00022692"/>
    </source>
</evidence>
<protein>
    <submittedName>
        <fullName evidence="9">PQ-loop repeat-containing protein</fullName>
    </submittedName>
</protein>